<gene>
    <name evidence="5" type="ORF">D9756_006802</name>
</gene>
<dbReference type="SUPFAM" id="SSF52540">
    <property type="entry name" value="P-loop containing nucleoside triphosphate hydrolases"/>
    <property type="match status" value="1"/>
</dbReference>
<dbReference type="Pfam" id="PF07714">
    <property type="entry name" value="PK_Tyr_Ser-Thr"/>
    <property type="match status" value="1"/>
</dbReference>
<keyword evidence="6" id="KW-1185">Reference proteome</keyword>
<sequence length="1068" mass="119627">MMTQSNLSATRLKDGLRSFDSSRFLQGLKWGLDFSDDFNPGKDDDDIRAQQRYAPVGQSNDSETTENVDHFDVGWHPPQHLDPEIQRPSRNPVPFLTFSDADPLRAPPSLSSIPPPPSPTHTPHAAPELLLNQEIQILPQNASSLQPHDGLSLHVNPLNGSVLPLVAPKSIAGRKISGASLHSPSRYPLPKCHPDTRRELLHTLEALSSPSGRTKHIFWLFGPAGSGKSAVAQAFAESCENTRRLGAAVFCSRAHNCSDISQVMFTIAHQLSSRSSAFHEAVSKVVENEPHIFEESLSTQYDKLVYRPSLEAKLLNNDSSLVIVLDGLDECSDRRVQAELIELLSQSAPAHRDSSDIPPTDQAPSFLWFICSRPEPHLKDLVTKYKESIMCANLSFDDAESVKDVRQVFLSGFRDIRERFPAMFGTEDWPMDSQLERLLGVASGFFMAALSILAFIGDDGRRNPKTQLAKCLEFFDSLPFHPNIHLATIANPLHDLDTLYMFILADVESHFRPTTINVLRLCAANGTRHSLYTAKRIADTLGIDQPTFYRALQSLHSVIDIPTPDSFDIGYPRFYHSTFPDFLRDAARSGAFTIFKNQPVGQYMLVVKKPPQEGLSDILTSPKSVSFYSDPEDSESSGDDGDDVIIPFSKGVERQVHETEPRMELHSHIKLPDPPTVIPLTEKLASVLRGSNSRKALRKLRGGQAQLMVDFLYNVVREKTCPIPWLQKHALIALYKLSKDTLLYPHCYVLKDIVFDQHESGGAFSDIHRGHHRDQQLCLKVVRLHQKSDTDAMLKIYAKEAILWGQLHHPNIVPFYGIYYLNNARRQVCLVSPWMRHGNLVEYLKNNPSSPRIPFVYDVTAGLNYMHSRGLVHSDLKGLNVLVNDSGRACITDFGLSFIRTDQTLAYTIPATTVHGFSYHWAAPELLDDGARSTMASDVWALGCVYYEILTGNLPYHGLSDAQIIRRLDRGIIPERPPHLTEVSQAESIVWKLVERVWVLEAEKRPRCQEILQDLEAGGLSRDPEVGSPADVEHDGRRSFEEAMKHGKEMPIDLIAVGNILDETQRVN</sequence>
<dbReference type="SUPFAM" id="SSF56112">
    <property type="entry name" value="Protein kinase-like (PK-like)"/>
    <property type="match status" value="1"/>
</dbReference>
<name>A0A8H5LH08_9AGAR</name>
<keyword evidence="2" id="KW-0677">Repeat</keyword>
<dbReference type="EMBL" id="JAACJO010000006">
    <property type="protein sequence ID" value="KAF5356842.1"/>
    <property type="molecule type" value="Genomic_DNA"/>
</dbReference>
<proteinExistence type="inferred from homology"/>
<dbReference type="PANTHER" id="PTHR44329">
    <property type="entry name" value="SERINE/THREONINE-PROTEIN KINASE TNNI3K-RELATED"/>
    <property type="match status" value="1"/>
</dbReference>
<dbReference type="InterPro" id="IPR011009">
    <property type="entry name" value="Kinase-like_dom_sf"/>
</dbReference>
<organism evidence="5 6">
    <name type="scientific">Leucocoprinus leucothites</name>
    <dbReference type="NCBI Taxonomy" id="201217"/>
    <lineage>
        <taxon>Eukaryota</taxon>
        <taxon>Fungi</taxon>
        <taxon>Dikarya</taxon>
        <taxon>Basidiomycota</taxon>
        <taxon>Agaricomycotina</taxon>
        <taxon>Agaricomycetes</taxon>
        <taxon>Agaricomycetidae</taxon>
        <taxon>Agaricales</taxon>
        <taxon>Agaricineae</taxon>
        <taxon>Agaricaceae</taxon>
        <taxon>Leucocoprinus</taxon>
    </lineage>
</organism>
<dbReference type="InterPro" id="IPR027417">
    <property type="entry name" value="P-loop_NTPase"/>
</dbReference>
<dbReference type="GO" id="GO:0004674">
    <property type="term" value="F:protein serine/threonine kinase activity"/>
    <property type="evidence" value="ECO:0007669"/>
    <property type="project" value="TreeGrafter"/>
</dbReference>
<dbReference type="InterPro" id="IPR051681">
    <property type="entry name" value="Ser/Thr_Kinases-Pseudokinases"/>
</dbReference>
<evidence type="ECO:0000256" key="2">
    <source>
        <dbReference type="ARBA" id="ARBA00022737"/>
    </source>
</evidence>
<feature type="domain" description="Protein kinase" evidence="4">
    <location>
        <begin position="753"/>
        <end position="1026"/>
    </location>
</feature>
<dbReference type="Gene3D" id="1.10.510.10">
    <property type="entry name" value="Transferase(Phosphotransferase) domain 1"/>
    <property type="match status" value="1"/>
</dbReference>
<dbReference type="GO" id="GO:0005524">
    <property type="term" value="F:ATP binding"/>
    <property type="evidence" value="ECO:0007669"/>
    <property type="project" value="InterPro"/>
</dbReference>
<dbReference type="Pfam" id="PF24883">
    <property type="entry name" value="NPHP3_N"/>
    <property type="match status" value="1"/>
</dbReference>
<evidence type="ECO:0000259" key="4">
    <source>
        <dbReference type="PROSITE" id="PS50011"/>
    </source>
</evidence>
<dbReference type="OrthoDB" id="3006596at2759"/>
<accession>A0A8H5LH08</accession>
<evidence type="ECO:0000256" key="3">
    <source>
        <dbReference type="SAM" id="MobiDB-lite"/>
    </source>
</evidence>
<evidence type="ECO:0000313" key="6">
    <source>
        <dbReference type="Proteomes" id="UP000559027"/>
    </source>
</evidence>
<protein>
    <recommendedName>
        <fullName evidence="4">Protein kinase domain-containing protein</fullName>
    </recommendedName>
</protein>
<dbReference type="InterPro" id="IPR056884">
    <property type="entry name" value="NPHP3-like_N"/>
</dbReference>
<dbReference type="SMART" id="SM00220">
    <property type="entry name" value="S_TKc"/>
    <property type="match status" value="1"/>
</dbReference>
<dbReference type="AlphaFoldDB" id="A0A8H5LH08"/>
<dbReference type="InterPro" id="IPR008271">
    <property type="entry name" value="Ser/Thr_kinase_AS"/>
</dbReference>
<comment type="similarity">
    <text evidence="1">Belongs to the protein kinase superfamily. TKL Ser/Thr protein kinase family. ROCO subfamily.</text>
</comment>
<dbReference type="Proteomes" id="UP000559027">
    <property type="component" value="Unassembled WGS sequence"/>
</dbReference>
<evidence type="ECO:0000313" key="5">
    <source>
        <dbReference type="EMBL" id="KAF5356842.1"/>
    </source>
</evidence>
<dbReference type="InterPro" id="IPR001245">
    <property type="entry name" value="Ser-Thr/Tyr_kinase_cat_dom"/>
</dbReference>
<comment type="caution">
    <text evidence="5">The sequence shown here is derived from an EMBL/GenBank/DDBJ whole genome shotgun (WGS) entry which is preliminary data.</text>
</comment>
<dbReference type="PROSITE" id="PS50011">
    <property type="entry name" value="PROTEIN_KINASE_DOM"/>
    <property type="match status" value="1"/>
</dbReference>
<dbReference type="PROSITE" id="PS00108">
    <property type="entry name" value="PROTEIN_KINASE_ST"/>
    <property type="match status" value="1"/>
</dbReference>
<dbReference type="InterPro" id="IPR000719">
    <property type="entry name" value="Prot_kinase_dom"/>
</dbReference>
<reference evidence="5 6" key="1">
    <citation type="journal article" date="2020" name="ISME J.">
        <title>Uncovering the hidden diversity of litter-decomposition mechanisms in mushroom-forming fungi.</title>
        <authorList>
            <person name="Floudas D."/>
            <person name="Bentzer J."/>
            <person name="Ahren D."/>
            <person name="Johansson T."/>
            <person name="Persson P."/>
            <person name="Tunlid A."/>
        </authorList>
    </citation>
    <scope>NUCLEOTIDE SEQUENCE [LARGE SCALE GENOMIC DNA]</scope>
    <source>
        <strain evidence="5 6">CBS 146.42</strain>
    </source>
</reference>
<evidence type="ECO:0000256" key="1">
    <source>
        <dbReference type="ARBA" id="ARBA00008171"/>
    </source>
</evidence>
<feature type="region of interest" description="Disordered" evidence="3">
    <location>
        <begin position="104"/>
        <end position="125"/>
    </location>
</feature>
<dbReference type="Gene3D" id="3.40.50.300">
    <property type="entry name" value="P-loop containing nucleotide triphosphate hydrolases"/>
    <property type="match status" value="1"/>
</dbReference>